<reference evidence="2" key="2">
    <citation type="submission" date="2021-01" db="UniProtKB">
        <authorList>
            <consortium name="EnsemblMetazoa"/>
        </authorList>
    </citation>
    <scope>IDENTIFICATION</scope>
</reference>
<dbReference type="EnsemblMetazoa" id="XM_011662635">
    <property type="protein sequence ID" value="XP_011660937"/>
    <property type="gene ID" value="LOC105436744"/>
</dbReference>
<dbReference type="RefSeq" id="XP_011660937.1">
    <property type="nucleotide sequence ID" value="XM_011662635.2"/>
</dbReference>
<dbReference type="InParanoid" id="A0A7M7HI00"/>
<dbReference type="Proteomes" id="UP000007110">
    <property type="component" value="Unassembled WGS sequence"/>
</dbReference>
<organism evidence="2 3">
    <name type="scientific">Strongylocentrotus purpuratus</name>
    <name type="common">Purple sea urchin</name>
    <dbReference type="NCBI Taxonomy" id="7668"/>
    <lineage>
        <taxon>Eukaryota</taxon>
        <taxon>Metazoa</taxon>
        <taxon>Echinodermata</taxon>
        <taxon>Eleutherozoa</taxon>
        <taxon>Echinozoa</taxon>
        <taxon>Echinoidea</taxon>
        <taxon>Euechinoidea</taxon>
        <taxon>Echinacea</taxon>
        <taxon>Camarodonta</taxon>
        <taxon>Echinidea</taxon>
        <taxon>Strongylocentrotidae</taxon>
        <taxon>Strongylocentrotus</taxon>
    </lineage>
</organism>
<dbReference type="SUPFAM" id="SSF52200">
    <property type="entry name" value="Toll/Interleukin receptor TIR domain"/>
    <property type="match status" value="1"/>
</dbReference>
<dbReference type="AlphaFoldDB" id="A0A7M7HI00"/>
<name>A0A7M7HI00_STRPU</name>
<dbReference type="OrthoDB" id="10160950at2759"/>
<evidence type="ECO:0000256" key="1">
    <source>
        <dbReference type="SAM" id="MobiDB-lite"/>
    </source>
</evidence>
<dbReference type="KEGG" id="spu:105436744"/>
<reference evidence="3" key="1">
    <citation type="submission" date="2015-02" db="EMBL/GenBank/DDBJ databases">
        <title>Genome sequencing for Strongylocentrotus purpuratus.</title>
        <authorList>
            <person name="Murali S."/>
            <person name="Liu Y."/>
            <person name="Vee V."/>
            <person name="English A."/>
            <person name="Wang M."/>
            <person name="Skinner E."/>
            <person name="Han Y."/>
            <person name="Muzny D.M."/>
            <person name="Worley K.C."/>
            <person name="Gibbs R.A."/>
        </authorList>
    </citation>
    <scope>NUCLEOTIDE SEQUENCE</scope>
</reference>
<evidence type="ECO:0000313" key="3">
    <source>
        <dbReference type="Proteomes" id="UP000007110"/>
    </source>
</evidence>
<evidence type="ECO:0000313" key="2">
    <source>
        <dbReference type="EnsemblMetazoa" id="XP_011660937"/>
    </source>
</evidence>
<feature type="compositionally biased region" description="Polar residues" evidence="1">
    <location>
        <begin position="181"/>
        <end position="194"/>
    </location>
</feature>
<keyword evidence="3" id="KW-1185">Reference proteome</keyword>
<dbReference type="InterPro" id="IPR035897">
    <property type="entry name" value="Toll_tir_struct_dom_sf"/>
</dbReference>
<feature type="region of interest" description="Disordered" evidence="1">
    <location>
        <begin position="1"/>
        <end position="25"/>
    </location>
</feature>
<accession>A0A7M7HI00</accession>
<feature type="compositionally biased region" description="Basic residues" evidence="1">
    <location>
        <begin position="203"/>
        <end position="244"/>
    </location>
</feature>
<dbReference type="GeneID" id="105436744"/>
<proteinExistence type="predicted"/>
<protein>
    <submittedName>
        <fullName evidence="2">Uncharacterized protein</fullName>
    </submittedName>
</protein>
<dbReference type="OMA" id="FAIVHID"/>
<dbReference type="Gene3D" id="3.40.50.10140">
    <property type="entry name" value="Toll/interleukin-1 receptor homology (TIR) domain"/>
    <property type="match status" value="1"/>
</dbReference>
<feature type="region of interest" description="Disordered" evidence="1">
    <location>
        <begin position="172"/>
        <end position="244"/>
    </location>
</feature>
<sequence length="311" mass="35530">MAMDGLQMSDLDSVAGSESKGKSESTIPETYDFAIVHIDKDKELAEKFFLVLEEKYDLKGYHSKRDFVVGGPKCQRFRAWEDSSFIILLISLRSSKEKIFQKDRNIAYQVESKRTKANHPEVLPIYVDLSRKEQRKWSTKVGRSFSDTDPFWKELAAHIDHSSCVEVSSEISVESKENDSSSEAQEDLTNNNTDPSEKTPPVKGRKKHKIFRGLFKRNEKKLKRKLKRTSSQSKKSKSGKLKSKKKLKSLRRLMICVPARSTECSSYSSPPMVSPPISTFHSPDTAKVDEMEHNFVETASRMDTTTAEHLR</sequence>